<dbReference type="Pfam" id="PF09234">
    <property type="entry name" value="DUF1963"/>
    <property type="match status" value="1"/>
</dbReference>
<dbReference type="Proteomes" id="UP000198519">
    <property type="component" value="Unassembled WGS sequence"/>
</dbReference>
<dbReference type="InterPro" id="IPR035948">
    <property type="entry name" value="YwqG-like_sf"/>
</dbReference>
<gene>
    <name evidence="1" type="ORF">SAMN04487963_1812</name>
</gene>
<organism evidence="1 2">
    <name type="scientific">Marinobacter zhejiangensis</name>
    <dbReference type="NCBI Taxonomy" id="488535"/>
    <lineage>
        <taxon>Bacteria</taxon>
        <taxon>Pseudomonadati</taxon>
        <taxon>Pseudomonadota</taxon>
        <taxon>Gammaproteobacteria</taxon>
        <taxon>Pseudomonadales</taxon>
        <taxon>Marinobacteraceae</taxon>
        <taxon>Marinobacter</taxon>
    </lineage>
</organism>
<dbReference type="STRING" id="488535.SAMN04487963_1812"/>
<dbReference type="PANTHER" id="PTHR36436:SF6">
    <property type="entry name" value="SLL5081 PROTEIN"/>
    <property type="match status" value="1"/>
</dbReference>
<evidence type="ECO:0000313" key="2">
    <source>
        <dbReference type="Proteomes" id="UP000198519"/>
    </source>
</evidence>
<reference evidence="2" key="1">
    <citation type="submission" date="2016-10" db="EMBL/GenBank/DDBJ databases">
        <authorList>
            <person name="Varghese N."/>
            <person name="Submissions S."/>
        </authorList>
    </citation>
    <scope>NUCLEOTIDE SEQUENCE [LARGE SCALE GENOMIC DNA]</scope>
    <source>
        <strain evidence="2">CGMCC 1.7061</strain>
    </source>
</reference>
<protein>
    <submittedName>
        <fullName evidence="1">Uncharacterized protein YwqG</fullName>
    </submittedName>
</protein>
<evidence type="ECO:0000313" key="1">
    <source>
        <dbReference type="EMBL" id="SFM22868.1"/>
    </source>
</evidence>
<dbReference type="AlphaFoldDB" id="A0A1I4P507"/>
<dbReference type="RefSeq" id="WP_092021735.1">
    <property type="nucleotide sequence ID" value="NZ_FOUE01000002.1"/>
</dbReference>
<proteinExistence type="predicted"/>
<dbReference type="OrthoDB" id="4929513at2"/>
<dbReference type="Gene3D" id="2.30.320.10">
    <property type="entry name" value="YwqG-like"/>
    <property type="match status" value="1"/>
</dbReference>
<sequence length="239" mass="27524">MNQDILQEFIDGDDELSVHRDYLKKLTIPNVDITISSDIPKDHDSRFAGSPLVSDDFVWPSHDIGEYRFLGQINFADIKNGPDELPKKGVLSMFYAYDEDGEIFWGDDGYVLGFYWPDIEQLHMYPDSANHIQAKKIGFEVGVEIPRHSDLRNDWPFDTEALYDLKDLGSFSEDYLLGYPSYFTLAYDPTPGEGWISLITLTSYDELEWCWHDGDKLMVFIEKERLAKQDFGHLKADAG</sequence>
<keyword evidence="2" id="KW-1185">Reference proteome</keyword>
<dbReference type="SUPFAM" id="SSF103032">
    <property type="entry name" value="Hypothetical protein YwqG"/>
    <property type="match status" value="1"/>
</dbReference>
<accession>A0A1I4P507</accession>
<dbReference type="InterPro" id="IPR015315">
    <property type="entry name" value="DUF1963"/>
</dbReference>
<dbReference type="EMBL" id="FOUE01000002">
    <property type="protein sequence ID" value="SFM22868.1"/>
    <property type="molecule type" value="Genomic_DNA"/>
</dbReference>
<dbReference type="PANTHER" id="PTHR36436">
    <property type="entry name" value="SLL5081 PROTEIN"/>
    <property type="match status" value="1"/>
</dbReference>
<name>A0A1I4P507_9GAMM</name>